<evidence type="ECO:0000256" key="4">
    <source>
        <dbReference type="ARBA" id="ARBA00022980"/>
    </source>
</evidence>
<keyword evidence="11" id="KW-1185">Reference proteome</keyword>
<dbReference type="GO" id="GO:0006412">
    <property type="term" value="P:translation"/>
    <property type="evidence" value="ECO:0007669"/>
    <property type="project" value="InterPro"/>
</dbReference>
<evidence type="ECO:0000256" key="7">
    <source>
        <dbReference type="ARBA" id="ARBA00035172"/>
    </source>
</evidence>
<dbReference type="InterPro" id="IPR049946">
    <property type="entry name" value="RIBOSOMAL_L20_CS"/>
</dbReference>
<dbReference type="Gene3D" id="6.10.160.10">
    <property type="match status" value="1"/>
</dbReference>
<dbReference type="EMBL" id="CP037940">
    <property type="protein sequence ID" value="QBO36760.1"/>
    <property type="molecule type" value="Genomic_DNA"/>
</dbReference>
<evidence type="ECO:0000256" key="3">
    <source>
        <dbReference type="ARBA" id="ARBA00022884"/>
    </source>
</evidence>
<dbReference type="InterPro" id="IPR035566">
    <property type="entry name" value="Ribosomal_protein_bL20_C"/>
</dbReference>
<dbReference type="GO" id="GO:0019843">
    <property type="term" value="F:rRNA binding"/>
    <property type="evidence" value="ECO:0007669"/>
    <property type="project" value="UniProtKB-UniRule"/>
</dbReference>
<dbReference type="KEGG" id="wei:EQG49_09960"/>
<dbReference type="GO" id="GO:1990904">
    <property type="term" value="C:ribonucleoprotein complex"/>
    <property type="evidence" value="ECO:0007669"/>
    <property type="project" value="UniProtKB-KW"/>
</dbReference>
<dbReference type="GO" id="GO:0000027">
    <property type="term" value="P:ribosomal large subunit assembly"/>
    <property type="evidence" value="ECO:0007669"/>
    <property type="project" value="UniProtKB-UniRule"/>
</dbReference>
<dbReference type="Gene3D" id="1.10.1900.20">
    <property type="entry name" value="Ribosomal protein L20"/>
    <property type="match status" value="1"/>
</dbReference>
<comment type="function">
    <text evidence="6 8 9">Binds directly to 23S ribosomal RNA and is necessary for the in vitro assembly process of the 50S ribosomal subunit. It is not involved in the protein synthesizing functions of that subunit.</text>
</comment>
<comment type="similarity">
    <text evidence="1 8 9">Belongs to the bacterial ribosomal protein bL20 family.</text>
</comment>
<evidence type="ECO:0000313" key="10">
    <source>
        <dbReference type="EMBL" id="QBO36760.1"/>
    </source>
</evidence>
<dbReference type="OrthoDB" id="9808966at2"/>
<dbReference type="AlphaFoldDB" id="A0A4P6YVE5"/>
<evidence type="ECO:0000256" key="8">
    <source>
        <dbReference type="HAMAP-Rule" id="MF_00382"/>
    </source>
</evidence>
<evidence type="ECO:0000256" key="2">
    <source>
        <dbReference type="ARBA" id="ARBA00022730"/>
    </source>
</evidence>
<dbReference type="FunFam" id="1.10.1900.20:FF:000001">
    <property type="entry name" value="50S ribosomal protein L20"/>
    <property type="match status" value="1"/>
</dbReference>
<dbReference type="InterPro" id="IPR005813">
    <property type="entry name" value="Ribosomal_bL20"/>
</dbReference>
<dbReference type="PROSITE" id="PS00937">
    <property type="entry name" value="RIBOSOMAL_L20"/>
    <property type="match status" value="1"/>
</dbReference>
<protein>
    <recommendedName>
        <fullName evidence="7 8">Large ribosomal subunit protein bL20</fullName>
    </recommendedName>
</protein>
<proteinExistence type="inferred from homology"/>
<dbReference type="NCBIfam" id="TIGR01032">
    <property type="entry name" value="rplT_bact"/>
    <property type="match status" value="1"/>
</dbReference>
<sequence>MRVKGGTVTRARRKKMIKLAKGYRGQRHINFKVAKQSVMQSYYYAFRDRKKTKSNFRKLWIARINAAARMNGLSYSKLMHGLTLAGSTLNRKMLADLAVTDEASFTKLADMAKKALETK</sequence>
<dbReference type="GO" id="GO:0003735">
    <property type="term" value="F:structural constituent of ribosome"/>
    <property type="evidence" value="ECO:0007669"/>
    <property type="project" value="InterPro"/>
</dbReference>
<evidence type="ECO:0000256" key="6">
    <source>
        <dbReference type="ARBA" id="ARBA00024775"/>
    </source>
</evidence>
<keyword evidence="4 8" id="KW-0689">Ribosomal protein</keyword>
<dbReference type="SUPFAM" id="SSF74731">
    <property type="entry name" value="Ribosomal protein L20"/>
    <property type="match status" value="1"/>
</dbReference>
<keyword evidence="5 8" id="KW-0687">Ribonucleoprotein</keyword>
<dbReference type="PRINTS" id="PR00062">
    <property type="entry name" value="RIBOSOMALL20"/>
</dbReference>
<dbReference type="Proteomes" id="UP000292886">
    <property type="component" value="Chromosome"/>
</dbReference>
<evidence type="ECO:0000256" key="1">
    <source>
        <dbReference type="ARBA" id="ARBA00007698"/>
    </source>
</evidence>
<dbReference type="RefSeq" id="WP_133363837.1">
    <property type="nucleotide sequence ID" value="NZ_CP037940.1"/>
</dbReference>
<dbReference type="HAMAP" id="MF_00382">
    <property type="entry name" value="Ribosomal_bL20"/>
    <property type="match status" value="1"/>
</dbReference>
<dbReference type="CDD" id="cd07026">
    <property type="entry name" value="Ribosomal_L20"/>
    <property type="match status" value="1"/>
</dbReference>
<evidence type="ECO:0000313" key="11">
    <source>
        <dbReference type="Proteomes" id="UP000292886"/>
    </source>
</evidence>
<reference evidence="11" key="1">
    <citation type="submission" date="2019-03" db="EMBL/GenBank/DDBJ databases">
        <title>Weissella sp. 26KH-42 Genome sequencing.</title>
        <authorList>
            <person name="Heo J."/>
            <person name="Kim S.-J."/>
            <person name="Kim J.-S."/>
            <person name="Hong S.-B."/>
            <person name="Kwon S.-W."/>
        </authorList>
    </citation>
    <scope>NUCLEOTIDE SEQUENCE [LARGE SCALE GENOMIC DNA]</scope>
    <source>
        <strain evidence="11">26KH-42</strain>
    </source>
</reference>
<gene>
    <name evidence="8 10" type="primary">rplT</name>
    <name evidence="10" type="ORF">EQG49_09960</name>
</gene>
<keyword evidence="3 8" id="KW-0694">RNA-binding</keyword>
<accession>A0A4P6YVE5</accession>
<keyword evidence="2 8" id="KW-0699">rRNA-binding</keyword>
<dbReference type="PANTHER" id="PTHR10986">
    <property type="entry name" value="39S RIBOSOMAL PROTEIN L20"/>
    <property type="match status" value="1"/>
</dbReference>
<name>A0A4P6YVE5_9LACO</name>
<evidence type="ECO:0000256" key="5">
    <source>
        <dbReference type="ARBA" id="ARBA00023274"/>
    </source>
</evidence>
<evidence type="ECO:0000256" key="9">
    <source>
        <dbReference type="RuleBase" id="RU000560"/>
    </source>
</evidence>
<organism evidence="10 11">
    <name type="scientific">Periweissella cryptocerci</name>
    <dbReference type="NCBI Taxonomy" id="2506420"/>
    <lineage>
        <taxon>Bacteria</taxon>
        <taxon>Bacillati</taxon>
        <taxon>Bacillota</taxon>
        <taxon>Bacilli</taxon>
        <taxon>Lactobacillales</taxon>
        <taxon>Lactobacillaceae</taxon>
        <taxon>Periweissella</taxon>
    </lineage>
</organism>
<dbReference type="GO" id="GO:0005840">
    <property type="term" value="C:ribosome"/>
    <property type="evidence" value="ECO:0007669"/>
    <property type="project" value="UniProtKB-KW"/>
</dbReference>
<dbReference type="Pfam" id="PF00453">
    <property type="entry name" value="Ribosomal_L20"/>
    <property type="match status" value="1"/>
</dbReference>